<keyword evidence="2" id="KW-1185">Reference proteome</keyword>
<gene>
    <name evidence="1" type="ORF">SADUNF_Sadunf16G0115600</name>
</gene>
<organism evidence="1 2">
    <name type="scientific">Salix dunnii</name>
    <dbReference type="NCBI Taxonomy" id="1413687"/>
    <lineage>
        <taxon>Eukaryota</taxon>
        <taxon>Viridiplantae</taxon>
        <taxon>Streptophyta</taxon>
        <taxon>Embryophyta</taxon>
        <taxon>Tracheophyta</taxon>
        <taxon>Spermatophyta</taxon>
        <taxon>Magnoliopsida</taxon>
        <taxon>eudicotyledons</taxon>
        <taxon>Gunneridae</taxon>
        <taxon>Pentapetalae</taxon>
        <taxon>rosids</taxon>
        <taxon>fabids</taxon>
        <taxon>Malpighiales</taxon>
        <taxon>Salicaceae</taxon>
        <taxon>Saliceae</taxon>
        <taxon>Salix</taxon>
    </lineage>
</organism>
<sequence>MQCMGYCDCDEMLFDYGMHDSNGLQSLAYQLGTIFDVQLLRQGNTTTASPPPPSLASPRDVEDVQVKGVVGNCCTFPTPASPDCRVWASKPMMETFYPFNTIHELFMSRNAWNLVLETSRHPLILKSFSLPIEAGNSVMAEPYKFRARKPSNFQDLLRTSTLENTGGSFLAPKSSNAGSSLK</sequence>
<evidence type="ECO:0000313" key="1">
    <source>
        <dbReference type="EMBL" id="KAF9665370.1"/>
    </source>
</evidence>
<evidence type="ECO:0000313" key="2">
    <source>
        <dbReference type="Proteomes" id="UP000657918"/>
    </source>
</evidence>
<reference evidence="1 2" key="1">
    <citation type="submission" date="2020-10" db="EMBL/GenBank/DDBJ databases">
        <title>Plant Genome Project.</title>
        <authorList>
            <person name="Zhang R.-G."/>
        </authorList>
    </citation>
    <scope>NUCLEOTIDE SEQUENCE [LARGE SCALE GENOMIC DNA]</scope>
    <source>
        <strain evidence="1">FAFU-HL-1</strain>
        <tissue evidence="1">Leaf</tissue>
    </source>
</reference>
<accession>A0A835J870</accession>
<name>A0A835J870_9ROSI</name>
<dbReference type="EMBL" id="JADGMS010000016">
    <property type="protein sequence ID" value="KAF9665370.1"/>
    <property type="molecule type" value="Genomic_DNA"/>
</dbReference>
<comment type="caution">
    <text evidence="1">The sequence shown here is derived from an EMBL/GenBank/DDBJ whole genome shotgun (WGS) entry which is preliminary data.</text>
</comment>
<dbReference type="AlphaFoldDB" id="A0A835J870"/>
<dbReference type="Proteomes" id="UP000657918">
    <property type="component" value="Chromosome 16"/>
</dbReference>
<protein>
    <submittedName>
        <fullName evidence="1">Uncharacterized protein</fullName>
    </submittedName>
</protein>
<proteinExistence type="predicted"/>